<keyword evidence="8" id="KW-0807">Transducer</keyword>
<dbReference type="EMBL" id="CAICTM010000885">
    <property type="protein sequence ID" value="CAB9517862.1"/>
    <property type="molecule type" value="Genomic_DNA"/>
</dbReference>
<dbReference type="GO" id="GO:0004965">
    <property type="term" value="F:G protein-coupled GABA receptor activity"/>
    <property type="evidence" value="ECO:0007669"/>
    <property type="project" value="InterPro"/>
</dbReference>
<evidence type="ECO:0000256" key="1">
    <source>
        <dbReference type="ARBA" id="ARBA00004141"/>
    </source>
</evidence>
<feature type="domain" description="G-protein coupled receptors family 3 profile" evidence="11">
    <location>
        <begin position="458"/>
        <end position="654"/>
    </location>
</feature>
<evidence type="ECO:0000256" key="8">
    <source>
        <dbReference type="ARBA" id="ARBA00023224"/>
    </source>
</evidence>
<feature type="transmembrane region" description="Helical" evidence="10">
    <location>
        <begin position="461"/>
        <end position="485"/>
    </location>
</feature>
<dbReference type="Pfam" id="PF00003">
    <property type="entry name" value="7tm_3"/>
    <property type="match status" value="1"/>
</dbReference>
<evidence type="ECO:0000313" key="12">
    <source>
        <dbReference type="EMBL" id="CAB9517862.1"/>
    </source>
</evidence>
<feature type="region of interest" description="Disordered" evidence="9">
    <location>
        <begin position="1"/>
        <end position="40"/>
    </location>
</feature>
<dbReference type="PROSITE" id="PS50259">
    <property type="entry name" value="G_PROTEIN_RECEP_F3_4"/>
    <property type="match status" value="1"/>
</dbReference>
<evidence type="ECO:0000313" key="13">
    <source>
        <dbReference type="Proteomes" id="UP001153069"/>
    </source>
</evidence>
<proteinExistence type="predicted"/>
<evidence type="ECO:0000256" key="5">
    <source>
        <dbReference type="ARBA" id="ARBA00023136"/>
    </source>
</evidence>
<evidence type="ECO:0000256" key="3">
    <source>
        <dbReference type="ARBA" id="ARBA00022989"/>
    </source>
</evidence>
<feature type="region of interest" description="Disordered" evidence="9">
    <location>
        <begin position="681"/>
        <end position="766"/>
    </location>
</feature>
<feature type="transmembrane region" description="Helical" evidence="10">
    <location>
        <begin position="419"/>
        <end position="441"/>
    </location>
</feature>
<evidence type="ECO:0000256" key="6">
    <source>
        <dbReference type="ARBA" id="ARBA00023170"/>
    </source>
</evidence>
<reference evidence="12" key="1">
    <citation type="submission" date="2020-06" db="EMBL/GenBank/DDBJ databases">
        <authorList>
            <consortium name="Plant Systems Biology data submission"/>
        </authorList>
    </citation>
    <scope>NUCLEOTIDE SEQUENCE</scope>
    <source>
        <strain evidence="12">D6</strain>
    </source>
</reference>
<feature type="compositionally biased region" description="Low complexity" evidence="9">
    <location>
        <begin position="808"/>
        <end position="823"/>
    </location>
</feature>
<evidence type="ECO:0000256" key="4">
    <source>
        <dbReference type="ARBA" id="ARBA00023040"/>
    </source>
</evidence>
<dbReference type="AlphaFoldDB" id="A0A9N8EB42"/>
<dbReference type="GO" id="GO:0038039">
    <property type="term" value="C:G protein-coupled receptor heterodimeric complex"/>
    <property type="evidence" value="ECO:0007669"/>
    <property type="project" value="TreeGrafter"/>
</dbReference>
<dbReference type="OrthoDB" id="48903at2759"/>
<evidence type="ECO:0000256" key="10">
    <source>
        <dbReference type="SAM" id="Phobius"/>
    </source>
</evidence>
<feature type="transmembrane region" description="Helical" evidence="10">
    <location>
        <begin position="603"/>
        <end position="622"/>
    </location>
</feature>
<dbReference type="SUPFAM" id="SSF53822">
    <property type="entry name" value="Periplasmic binding protein-like I"/>
    <property type="match status" value="1"/>
</dbReference>
<keyword evidence="6 12" id="KW-0675">Receptor</keyword>
<keyword evidence="2 10" id="KW-0812">Transmembrane</keyword>
<organism evidence="12 13">
    <name type="scientific">Seminavis robusta</name>
    <dbReference type="NCBI Taxonomy" id="568900"/>
    <lineage>
        <taxon>Eukaryota</taxon>
        <taxon>Sar</taxon>
        <taxon>Stramenopiles</taxon>
        <taxon>Ochrophyta</taxon>
        <taxon>Bacillariophyta</taxon>
        <taxon>Bacillariophyceae</taxon>
        <taxon>Bacillariophycidae</taxon>
        <taxon>Naviculales</taxon>
        <taxon>Naviculaceae</taxon>
        <taxon>Seminavis</taxon>
    </lineage>
</organism>
<feature type="transmembrane region" description="Helical" evidence="10">
    <location>
        <begin position="566"/>
        <end position="583"/>
    </location>
</feature>
<dbReference type="Pfam" id="PF13407">
    <property type="entry name" value="Peripla_BP_4"/>
    <property type="match status" value="1"/>
</dbReference>
<feature type="region of interest" description="Disordered" evidence="9">
    <location>
        <begin position="785"/>
        <end position="836"/>
    </location>
</feature>
<keyword evidence="3 10" id="KW-1133">Transmembrane helix</keyword>
<feature type="transmembrane region" description="Helical" evidence="10">
    <location>
        <begin position="385"/>
        <end position="407"/>
    </location>
</feature>
<evidence type="ECO:0000259" key="11">
    <source>
        <dbReference type="PROSITE" id="PS50259"/>
    </source>
</evidence>
<protein>
    <submittedName>
        <fullName evidence="12">Acid type B receptor subunit 2</fullName>
    </submittedName>
</protein>
<evidence type="ECO:0000256" key="9">
    <source>
        <dbReference type="SAM" id="MobiDB-lite"/>
    </source>
</evidence>
<accession>A0A9N8EB42</accession>
<feature type="compositionally biased region" description="Low complexity" evidence="9">
    <location>
        <begin position="788"/>
        <end position="797"/>
    </location>
</feature>
<evidence type="ECO:0000256" key="7">
    <source>
        <dbReference type="ARBA" id="ARBA00023180"/>
    </source>
</evidence>
<comment type="subcellular location">
    <subcellularLocation>
        <location evidence="1">Membrane</location>
        <topology evidence="1">Multi-pass membrane protein</topology>
    </subcellularLocation>
</comment>
<dbReference type="InterPro" id="IPR025997">
    <property type="entry name" value="SBP_2_dom"/>
</dbReference>
<sequence>MSAASLKTVWGVTHTAESRQRQRQRQQQEQQQANHSASTGHSHYVLAVVPKALGIPFFDPVHDGCLDAAAKLSTTSSTTTVECLFVGPSVLDGHEQAKLVEALLNNTSTSTTSATTSASNSTYGPFPAIDGLAISVEDETLLTPLLKSASSIPIVTFDSDAPESGRSHYIGTNNSFLGMQLARAMETLVPDGGLFGVISGSAPNLRERADGILAELHHHSNWHHRWNAFKDSPFDAQSNVTLALQQLRTWATADETPVVLVSVFGLPMQIVNDTNTQQSSIPWKQFVDEVARDRNITLLCADDLPHQLELLQSDYVDGLVGQLPFDMGQQAIRVLYEQLLIVNDGSDNVSDDDYIIGTNVISHTHIPLELPEVQVNNNLIGNLQYVGYTLFAMVAITALGFGTWAFYRRKVRVVRVAQPRFLIMIAVGVLIMASCMIPLGMDDGGGAHADCFDGDVQLGERCTAICMSVPWLGSIGFTITFSALYSKTRRVNKIFHSNTAFGRVKVSERDVLVPFFVLLCLNVIILVAWTLIDPLTYIRVANYGRDGWNRVISTYGVCSSEKMEHFLIPLAIVNMGVLLLANWQAYEARDIESEFAETKCISICMASMLQAMVTGIPVLFVVGDLPNAYYIVLVLLVFVISVVILGAIFVPKIYFTYKYLRMSPSDQKRVLTDIIRKTAKSTSGPRFSAGTTATGPSSPFGRQQGSTYTTITPPQQPTYQANNGNDDDATNNNDSPADDDPNARPESTSESNASDESGMVFFRKSTPGFPPSSINYNAALQQGGHYPSSFTSSNSSSIHPKQRTSKVQFLQDQPQQQQQQPLPGSVGQTQKTRTSVHHDVIEEGDEDAAHEAELGVAEEAATLPMLSESAEFKSSCSEEDGYVTADSLAFVSELEAITIVEA</sequence>
<gene>
    <name evidence="12" type="ORF">SEMRO_887_G216300.1</name>
</gene>
<evidence type="ECO:0000256" key="2">
    <source>
        <dbReference type="ARBA" id="ARBA00022692"/>
    </source>
</evidence>
<keyword evidence="4" id="KW-0297">G-protein coupled receptor</keyword>
<dbReference type="Gene3D" id="3.40.50.2300">
    <property type="match status" value="2"/>
</dbReference>
<name>A0A9N8EB42_9STRA</name>
<feature type="compositionally biased region" description="Polar residues" evidence="9">
    <location>
        <begin position="745"/>
        <end position="755"/>
    </location>
</feature>
<keyword evidence="7" id="KW-0325">Glycoprotein</keyword>
<dbReference type="InterPro" id="IPR028082">
    <property type="entry name" value="Peripla_BP_I"/>
</dbReference>
<keyword evidence="5 10" id="KW-0472">Membrane</keyword>
<dbReference type="PANTHER" id="PTHR10519">
    <property type="entry name" value="GABA-B RECEPTOR"/>
    <property type="match status" value="1"/>
</dbReference>
<dbReference type="CDD" id="cd15047">
    <property type="entry name" value="7tmC_GABA-B-like"/>
    <property type="match status" value="1"/>
</dbReference>
<feature type="compositionally biased region" description="Low complexity" evidence="9">
    <location>
        <begin position="707"/>
        <end position="735"/>
    </location>
</feature>
<dbReference type="PANTHER" id="PTHR10519:SF20">
    <property type="entry name" value="G-PROTEIN COUPLED RECEPTOR 156-RELATED"/>
    <property type="match status" value="1"/>
</dbReference>
<feature type="transmembrane region" description="Helical" evidence="10">
    <location>
        <begin position="511"/>
        <end position="532"/>
    </location>
</feature>
<comment type="caution">
    <text evidence="12">The sequence shown here is derived from an EMBL/GenBank/DDBJ whole genome shotgun (WGS) entry which is preliminary data.</text>
</comment>
<feature type="transmembrane region" description="Helical" evidence="10">
    <location>
        <begin position="628"/>
        <end position="655"/>
    </location>
</feature>
<feature type="compositionally biased region" description="Polar residues" evidence="9">
    <location>
        <begin position="681"/>
        <end position="706"/>
    </location>
</feature>
<dbReference type="Proteomes" id="UP001153069">
    <property type="component" value="Unassembled WGS sequence"/>
</dbReference>
<dbReference type="InterPro" id="IPR017978">
    <property type="entry name" value="GPCR_3_C"/>
</dbReference>
<dbReference type="InterPro" id="IPR002455">
    <property type="entry name" value="GPCR3_GABA-B"/>
</dbReference>
<keyword evidence="13" id="KW-1185">Reference proteome</keyword>